<sequence>MNFPKIDVVIPCYNAEKTIIRAVNSVVNQPQLNHLWLVDDGSTDNTLQLAELIAKQFPDKVTIEKLPYNVGAAKARNWGALQTTTDFIAFLDADDAYEPEALTVAASVFHFRPEVALVRLALKPVDLAERYAKHPELNKAWQAMQMTCGGNLVFRRTFFLACGGFPQNQIFRNLGGEDGALGIATTKIASVATLFDDVGVLHYCREGMHAERLLDAMLFDKHDPNVSQEKLAQAEQVTERICQDIKDLKWCLNSDRIGVKPLLIERSDR</sequence>
<dbReference type="OrthoDB" id="9802649at2"/>
<dbReference type="GO" id="GO:0044010">
    <property type="term" value="P:single-species biofilm formation"/>
    <property type="evidence" value="ECO:0007669"/>
    <property type="project" value="TreeGrafter"/>
</dbReference>
<name>C9PSP4_9PAST</name>
<keyword evidence="2" id="KW-0808">Transferase</keyword>
<evidence type="ECO:0000313" key="2">
    <source>
        <dbReference type="EMBL" id="EEX49475.1"/>
    </source>
</evidence>
<reference evidence="2 3" key="1">
    <citation type="submission" date="2009-10" db="EMBL/GenBank/DDBJ databases">
        <authorList>
            <person name="Muzny D."/>
            <person name="Qin X."/>
            <person name="Deng J."/>
            <person name="Jiang H."/>
            <person name="Liu Y."/>
            <person name="Qu J."/>
            <person name="Song X.-Z."/>
            <person name="Zhang L."/>
            <person name="Thornton R."/>
            <person name="Coyle M."/>
            <person name="Francisco L."/>
            <person name="Jackson L."/>
            <person name="Javaid M."/>
            <person name="Korchina V."/>
            <person name="Kovar C."/>
            <person name="Mata R."/>
            <person name="Mathew T."/>
            <person name="Ngo R."/>
            <person name="Nguyen L."/>
            <person name="Nguyen N."/>
            <person name="Okwuonu G."/>
            <person name="Ongeri F."/>
            <person name="Pham C."/>
            <person name="Simmons D."/>
            <person name="Wilczek-Boney K."/>
            <person name="Hale W."/>
            <person name="Jakkamsetti A."/>
            <person name="Pham P."/>
            <person name="Ruth R."/>
            <person name="San Lucas F."/>
            <person name="Warren J."/>
            <person name="Zhang J."/>
            <person name="Zhao Z."/>
            <person name="Zhou C."/>
            <person name="Zhu D."/>
            <person name="Lee S."/>
            <person name="Bess C."/>
            <person name="Blankenburg K."/>
            <person name="Forbes L."/>
            <person name="Fu Q."/>
            <person name="Gubbala S."/>
            <person name="Hirani K."/>
            <person name="Jayaseelan J.C."/>
            <person name="Lara F."/>
            <person name="Munidasa M."/>
            <person name="Palculict T."/>
            <person name="Patil S."/>
            <person name="Pu L.-L."/>
            <person name="Saada N."/>
            <person name="Tang L."/>
            <person name="Weissenberger G."/>
            <person name="Zhu Y."/>
            <person name="Hemphill L."/>
            <person name="Shang Y."/>
            <person name="Youmans B."/>
            <person name="Ayvaz T."/>
            <person name="Ross M."/>
            <person name="Santibanez J."/>
            <person name="Aqrawi P."/>
            <person name="Gross S."/>
            <person name="Joshi V."/>
            <person name="Fowler G."/>
            <person name="Nazareth L."/>
            <person name="Reid J."/>
            <person name="Worley K."/>
            <person name="Petrosino J."/>
            <person name="Highlander S."/>
            <person name="Gibbs R."/>
        </authorList>
    </citation>
    <scope>NUCLEOTIDE SEQUENCE [LARGE SCALE GENOMIC DNA]</scope>
    <source>
        <strain evidence="2 3">ATCC 43325</strain>
    </source>
</reference>
<dbReference type="InterPro" id="IPR029044">
    <property type="entry name" value="Nucleotide-diphossugar_trans"/>
</dbReference>
<dbReference type="EMBL" id="ACZR01000021">
    <property type="protein sequence ID" value="EEX49475.1"/>
    <property type="molecule type" value="Genomic_DNA"/>
</dbReference>
<dbReference type="RefSeq" id="WP_005764349.1">
    <property type="nucleotide sequence ID" value="NZ_GG704812.1"/>
</dbReference>
<evidence type="ECO:0000313" key="3">
    <source>
        <dbReference type="Proteomes" id="UP000005519"/>
    </source>
</evidence>
<keyword evidence="3" id="KW-1185">Reference proteome</keyword>
<dbReference type="InterPro" id="IPR050834">
    <property type="entry name" value="Glycosyltransf_2"/>
</dbReference>
<comment type="caution">
    <text evidence="2">The sequence shown here is derived from an EMBL/GenBank/DDBJ whole genome shotgun (WGS) entry which is preliminary data.</text>
</comment>
<dbReference type="InterPro" id="IPR001173">
    <property type="entry name" value="Glyco_trans_2-like"/>
</dbReference>
<dbReference type="Pfam" id="PF00535">
    <property type="entry name" value="Glycos_transf_2"/>
    <property type="match status" value="1"/>
</dbReference>
<organism evidence="2 3">
    <name type="scientific">Pasteurella dagmatis ATCC 43325</name>
    <dbReference type="NCBI Taxonomy" id="667128"/>
    <lineage>
        <taxon>Bacteria</taxon>
        <taxon>Pseudomonadati</taxon>
        <taxon>Pseudomonadota</taxon>
        <taxon>Gammaproteobacteria</taxon>
        <taxon>Pasteurellales</taxon>
        <taxon>Pasteurellaceae</taxon>
        <taxon>Pasteurella</taxon>
    </lineage>
</organism>
<dbReference type="AlphaFoldDB" id="C9PSP4"/>
<dbReference type="CDD" id="cd00761">
    <property type="entry name" value="Glyco_tranf_GTA_type"/>
    <property type="match status" value="1"/>
</dbReference>
<dbReference type="Gene3D" id="3.90.550.10">
    <property type="entry name" value="Spore Coat Polysaccharide Biosynthesis Protein SpsA, Chain A"/>
    <property type="match status" value="1"/>
</dbReference>
<proteinExistence type="predicted"/>
<dbReference type="STRING" id="667128.HMPREF0621_2018"/>
<gene>
    <name evidence="2" type="ORF">HMPREF0621_2018</name>
</gene>
<dbReference type="EC" id="2.4.-.-" evidence="2"/>
<accession>C9PSP4</accession>
<dbReference type="Proteomes" id="UP000005519">
    <property type="component" value="Unassembled WGS sequence"/>
</dbReference>
<dbReference type="SUPFAM" id="SSF53448">
    <property type="entry name" value="Nucleotide-diphospho-sugar transferases"/>
    <property type="match status" value="1"/>
</dbReference>
<evidence type="ECO:0000259" key="1">
    <source>
        <dbReference type="Pfam" id="PF00535"/>
    </source>
</evidence>
<dbReference type="PANTHER" id="PTHR43685:SF2">
    <property type="entry name" value="GLYCOSYLTRANSFERASE 2-LIKE DOMAIN-CONTAINING PROTEIN"/>
    <property type="match status" value="1"/>
</dbReference>
<dbReference type="GO" id="GO:0016757">
    <property type="term" value="F:glycosyltransferase activity"/>
    <property type="evidence" value="ECO:0007669"/>
    <property type="project" value="UniProtKB-KW"/>
</dbReference>
<dbReference type="PANTHER" id="PTHR43685">
    <property type="entry name" value="GLYCOSYLTRANSFERASE"/>
    <property type="match status" value="1"/>
</dbReference>
<dbReference type="HOGENOM" id="CLU_092312_0_0_6"/>
<keyword evidence="2" id="KW-0328">Glycosyltransferase</keyword>
<protein>
    <submittedName>
        <fullName evidence="2">Glycosyltransferase, group 2 family protein</fullName>
        <ecNumber evidence="2">2.4.-.-</ecNumber>
    </submittedName>
</protein>
<feature type="domain" description="Glycosyltransferase 2-like" evidence="1">
    <location>
        <begin position="8"/>
        <end position="135"/>
    </location>
</feature>